<organism evidence="2 3">
    <name type="scientific">Ramazzottius varieornatus</name>
    <name type="common">Water bear</name>
    <name type="synonym">Tardigrade</name>
    <dbReference type="NCBI Taxonomy" id="947166"/>
    <lineage>
        <taxon>Eukaryota</taxon>
        <taxon>Metazoa</taxon>
        <taxon>Ecdysozoa</taxon>
        <taxon>Tardigrada</taxon>
        <taxon>Eutardigrada</taxon>
        <taxon>Parachela</taxon>
        <taxon>Hypsibioidea</taxon>
        <taxon>Ramazzottiidae</taxon>
        <taxon>Ramazzottius</taxon>
    </lineage>
</organism>
<accession>A0A1D1W6R7</accession>
<evidence type="ECO:0000256" key="1">
    <source>
        <dbReference type="SAM" id="MobiDB-lite"/>
    </source>
</evidence>
<feature type="compositionally biased region" description="Basic and acidic residues" evidence="1">
    <location>
        <begin position="54"/>
        <end position="79"/>
    </location>
</feature>
<proteinExistence type="predicted"/>
<comment type="caution">
    <text evidence="2">The sequence shown here is derived from an EMBL/GenBank/DDBJ whole genome shotgun (WGS) entry which is preliminary data.</text>
</comment>
<evidence type="ECO:0000313" key="2">
    <source>
        <dbReference type="EMBL" id="GAV09110.1"/>
    </source>
</evidence>
<dbReference type="Proteomes" id="UP000186922">
    <property type="component" value="Unassembled WGS sequence"/>
</dbReference>
<protein>
    <submittedName>
        <fullName evidence="2">Uncharacterized protein</fullName>
    </submittedName>
</protein>
<name>A0A1D1W6R7_RAMVA</name>
<keyword evidence="3" id="KW-1185">Reference proteome</keyword>
<feature type="region of interest" description="Disordered" evidence="1">
    <location>
        <begin position="1"/>
        <end position="85"/>
    </location>
</feature>
<dbReference type="EMBL" id="BDGG01000020">
    <property type="protein sequence ID" value="GAV09110.1"/>
    <property type="molecule type" value="Genomic_DNA"/>
</dbReference>
<gene>
    <name evidence="2" type="primary">RvY_18706-1</name>
    <name evidence="2" type="synonym">RvY_18706.1</name>
    <name evidence="2" type="ORF">RvY_18706</name>
</gene>
<reference evidence="2 3" key="1">
    <citation type="journal article" date="2016" name="Nat. Commun.">
        <title>Extremotolerant tardigrade genome and improved radiotolerance of human cultured cells by tardigrade-unique protein.</title>
        <authorList>
            <person name="Hashimoto T."/>
            <person name="Horikawa D.D."/>
            <person name="Saito Y."/>
            <person name="Kuwahara H."/>
            <person name="Kozuka-Hata H."/>
            <person name="Shin-I T."/>
            <person name="Minakuchi Y."/>
            <person name="Ohishi K."/>
            <person name="Motoyama A."/>
            <person name="Aizu T."/>
            <person name="Enomoto A."/>
            <person name="Kondo K."/>
            <person name="Tanaka S."/>
            <person name="Hara Y."/>
            <person name="Koshikawa S."/>
            <person name="Sagara H."/>
            <person name="Miura T."/>
            <person name="Yokobori S."/>
            <person name="Miyagawa K."/>
            <person name="Suzuki Y."/>
            <person name="Kubo T."/>
            <person name="Oyama M."/>
            <person name="Kohara Y."/>
            <person name="Fujiyama A."/>
            <person name="Arakawa K."/>
            <person name="Katayama T."/>
            <person name="Toyoda A."/>
            <person name="Kunieda T."/>
        </authorList>
    </citation>
    <scope>NUCLEOTIDE SEQUENCE [LARGE SCALE GENOMIC DNA]</scope>
    <source>
        <strain evidence="2 3">YOKOZUNA-1</strain>
    </source>
</reference>
<evidence type="ECO:0000313" key="3">
    <source>
        <dbReference type="Proteomes" id="UP000186922"/>
    </source>
</evidence>
<dbReference type="AlphaFoldDB" id="A0A1D1W6R7"/>
<sequence length="85" mass="8971">MTVAPIHDPPVAQIAAPSTAEPPAAVTADSAPQESAPGNGRRVPSQRTVVVKRKAQDAACNEKEQELKKPREARKKDRPAPGQVA</sequence>